<proteinExistence type="predicted"/>
<accession>A0A4Y2JE04</accession>
<dbReference type="Proteomes" id="UP000499080">
    <property type="component" value="Unassembled WGS sequence"/>
</dbReference>
<organism evidence="1 2">
    <name type="scientific">Araneus ventricosus</name>
    <name type="common">Orbweaver spider</name>
    <name type="synonym">Epeira ventricosa</name>
    <dbReference type="NCBI Taxonomy" id="182803"/>
    <lineage>
        <taxon>Eukaryota</taxon>
        <taxon>Metazoa</taxon>
        <taxon>Ecdysozoa</taxon>
        <taxon>Arthropoda</taxon>
        <taxon>Chelicerata</taxon>
        <taxon>Arachnida</taxon>
        <taxon>Araneae</taxon>
        <taxon>Araneomorphae</taxon>
        <taxon>Entelegynae</taxon>
        <taxon>Araneoidea</taxon>
        <taxon>Araneidae</taxon>
        <taxon>Araneus</taxon>
    </lineage>
</organism>
<reference evidence="1 2" key="1">
    <citation type="journal article" date="2019" name="Sci. Rep.">
        <title>Orb-weaving spider Araneus ventricosus genome elucidates the spidroin gene catalogue.</title>
        <authorList>
            <person name="Kono N."/>
            <person name="Nakamura H."/>
            <person name="Ohtoshi R."/>
            <person name="Moran D.A.P."/>
            <person name="Shinohara A."/>
            <person name="Yoshida Y."/>
            <person name="Fujiwara M."/>
            <person name="Mori M."/>
            <person name="Tomita M."/>
            <person name="Arakawa K."/>
        </authorList>
    </citation>
    <scope>NUCLEOTIDE SEQUENCE [LARGE SCALE GENOMIC DNA]</scope>
</reference>
<comment type="caution">
    <text evidence="1">The sequence shown here is derived from an EMBL/GenBank/DDBJ whole genome shotgun (WGS) entry which is preliminary data.</text>
</comment>
<evidence type="ECO:0000313" key="1">
    <source>
        <dbReference type="EMBL" id="GBM87658.1"/>
    </source>
</evidence>
<sequence>MRVKHTFNEKCLSSNRSQERFVDAMKLAVACRAWCPSGILTALGLEDSKFETRFHQISTVYGACCMLNLHSDETPSCWCSEDQGPSLSYDRGSKLHVAYKIVLVLL</sequence>
<keyword evidence="2" id="KW-1185">Reference proteome</keyword>
<gene>
    <name evidence="1" type="ORF">AVEN_6674_1</name>
</gene>
<evidence type="ECO:0000313" key="2">
    <source>
        <dbReference type="Proteomes" id="UP000499080"/>
    </source>
</evidence>
<dbReference type="AlphaFoldDB" id="A0A4Y2JE04"/>
<dbReference type="EMBL" id="BGPR01189668">
    <property type="protein sequence ID" value="GBM87658.1"/>
    <property type="molecule type" value="Genomic_DNA"/>
</dbReference>
<protein>
    <submittedName>
        <fullName evidence="1">Uncharacterized protein</fullName>
    </submittedName>
</protein>
<name>A0A4Y2JE04_ARAVE</name>